<dbReference type="GO" id="GO:0006284">
    <property type="term" value="P:base-excision repair"/>
    <property type="evidence" value="ECO:0007669"/>
    <property type="project" value="InterPro"/>
</dbReference>
<dbReference type="SMART" id="SM00478">
    <property type="entry name" value="ENDO3c"/>
    <property type="match status" value="1"/>
</dbReference>
<evidence type="ECO:0000256" key="8">
    <source>
        <dbReference type="ARBA" id="ARBA00022763"/>
    </source>
</evidence>
<comment type="similarity">
    <text evidence="3">Belongs to the Nth/MutY family.</text>
</comment>
<keyword evidence="13" id="KW-0326">Glycosidase</keyword>
<evidence type="ECO:0000256" key="10">
    <source>
        <dbReference type="ARBA" id="ARBA00023004"/>
    </source>
</evidence>
<feature type="domain" description="HhH-GPD" evidence="14">
    <location>
        <begin position="45"/>
        <end position="197"/>
    </location>
</feature>
<accession>A0A1Y1RQB0</accession>
<dbReference type="GO" id="GO:0034039">
    <property type="term" value="F:8-oxo-7,8-dihydroguanine DNA N-glycosylase activity"/>
    <property type="evidence" value="ECO:0007669"/>
    <property type="project" value="TreeGrafter"/>
</dbReference>
<organism evidence="15 16">
    <name type="scientific">Rothia nasimurium</name>
    <dbReference type="NCBI Taxonomy" id="85336"/>
    <lineage>
        <taxon>Bacteria</taxon>
        <taxon>Bacillati</taxon>
        <taxon>Actinomycetota</taxon>
        <taxon>Actinomycetes</taxon>
        <taxon>Micrococcales</taxon>
        <taxon>Micrococcaceae</taxon>
        <taxon>Rothia</taxon>
    </lineage>
</organism>
<evidence type="ECO:0000256" key="13">
    <source>
        <dbReference type="ARBA" id="ARBA00023295"/>
    </source>
</evidence>
<protein>
    <recommendedName>
        <fullName evidence="5">Adenine DNA glycosylase</fullName>
        <ecNumber evidence="4">3.2.2.31</ecNumber>
    </recommendedName>
</protein>
<evidence type="ECO:0000259" key="14">
    <source>
        <dbReference type="SMART" id="SM00478"/>
    </source>
</evidence>
<keyword evidence="6" id="KW-0004">4Fe-4S</keyword>
<sequence>MSNLTAEQVDDLHTRINRWYLENRRDLPWRTGENTPWEVLVSEFMLQQTPVKRVLPVWEIWLERWPTPADLAGEEPGEAVRAWGRLGYPRRALRLHAAAVAVTEQHGGQVPSTYEELLALPGVGSYTAAAIAVFAFGRRATVIDTNIRRVHARLISGKALPSKSLTVAETRLANELMPADLAASCLWNVSVMELGALVCTAKSPACGACPVASSCAWVAAGRPEPDYVPRGQAWAGTDRQLRGAMMGVLRAAQEPVPVELLTSVGRADIVLPEGLVPAVAKLRALTPPPEQVERCFSGLLADGLARRVGVDRVTL</sequence>
<dbReference type="InterPro" id="IPR004036">
    <property type="entry name" value="Endonuclease-III-like_CS2"/>
</dbReference>
<keyword evidence="11" id="KW-0411">Iron-sulfur</keyword>
<evidence type="ECO:0000256" key="7">
    <source>
        <dbReference type="ARBA" id="ARBA00022723"/>
    </source>
</evidence>
<dbReference type="GO" id="GO:0006298">
    <property type="term" value="P:mismatch repair"/>
    <property type="evidence" value="ECO:0007669"/>
    <property type="project" value="TreeGrafter"/>
</dbReference>
<evidence type="ECO:0000313" key="16">
    <source>
        <dbReference type="Proteomes" id="UP000192359"/>
    </source>
</evidence>
<dbReference type="AlphaFoldDB" id="A0A1Y1RQB0"/>
<dbReference type="Pfam" id="PF00633">
    <property type="entry name" value="HHH"/>
    <property type="match status" value="1"/>
</dbReference>
<evidence type="ECO:0000256" key="2">
    <source>
        <dbReference type="ARBA" id="ARBA00001966"/>
    </source>
</evidence>
<evidence type="ECO:0000256" key="1">
    <source>
        <dbReference type="ARBA" id="ARBA00000843"/>
    </source>
</evidence>
<dbReference type="GO" id="GO:0032357">
    <property type="term" value="F:oxidized purine DNA binding"/>
    <property type="evidence" value="ECO:0007669"/>
    <property type="project" value="TreeGrafter"/>
</dbReference>
<dbReference type="CDD" id="cd00056">
    <property type="entry name" value="ENDO3c"/>
    <property type="match status" value="1"/>
</dbReference>
<dbReference type="InterPro" id="IPR003651">
    <property type="entry name" value="Endonuclease3_FeS-loop_motif"/>
</dbReference>
<dbReference type="InterPro" id="IPR044298">
    <property type="entry name" value="MIG/MutY"/>
</dbReference>
<dbReference type="Pfam" id="PF00730">
    <property type="entry name" value="HhH-GPD"/>
    <property type="match status" value="1"/>
</dbReference>
<dbReference type="PROSITE" id="PS00764">
    <property type="entry name" value="ENDONUCLEASE_III_1"/>
    <property type="match status" value="1"/>
</dbReference>
<keyword evidence="16" id="KW-1185">Reference proteome</keyword>
<comment type="catalytic activity">
    <reaction evidence="1">
        <text>Hydrolyzes free adenine bases from 7,8-dihydro-8-oxoguanine:adenine mismatched double-stranded DNA, leaving an apurinic site.</text>
        <dbReference type="EC" id="3.2.2.31"/>
    </reaction>
</comment>
<dbReference type="Gene3D" id="1.10.340.30">
    <property type="entry name" value="Hypothetical protein, domain 2"/>
    <property type="match status" value="1"/>
</dbReference>
<dbReference type="FunFam" id="1.10.340.30:FF:000003">
    <property type="entry name" value="A/G-specific adenine glycosylase"/>
    <property type="match status" value="1"/>
</dbReference>
<evidence type="ECO:0000256" key="12">
    <source>
        <dbReference type="ARBA" id="ARBA00023204"/>
    </source>
</evidence>
<dbReference type="GO" id="GO:0046872">
    <property type="term" value="F:metal ion binding"/>
    <property type="evidence" value="ECO:0007669"/>
    <property type="project" value="UniProtKB-KW"/>
</dbReference>
<dbReference type="SUPFAM" id="SSF48150">
    <property type="entry name" value="DNA-glycosylase"/>
    <property type="match status" value="1"/>
</dbReference>
<dbReference type="EMBL" id="LXWF01000040">
    <property type="protein sequence ID" value="ORC16619.1"/>
    <property type="molecule type" value="Genomic_DNA"/>
</dbReference>
<reference evidence="15 16" key="1">
    <citation type="submission" date="2016-05" db="EMBL/GenBank/DDBJ databases">
        <title>Draft genome sequence of a porcine commensal Rothia nasimurium.</title>
        <authorList>
            <person name="Gaiser R.A."/>
            <person name="Van Baarlen P."/>
            <person name="Wells J.M."/>
        </authorList>
    </citation>
    <scope>NUCLEOTIDE SEQUENCE [LARGE SCALE GENOMIC DNA]</scope>
    <source>
        <strain evidence="15 16">PT-32</strain>
    </source>
</reference>
<evidence type="ECO:0000256" key="9">
    <source>
        <dbReference type="ARBA" id="ARBA00022801"/>
    </source>
</evidence>
<evidence type="ECO:0000256" key="5">
    <source>
        <dbReference type="ARBA" id="ARBA00022023"/>
    </source>
</evidence>
<dbReference type="SMART" id="SM00525">
    <property type="entry name" value="FES"/>
    <property type="match status" value="1"/>
</dbReference>
<keyword evidence="8" id="KW-0227">DNA damage</keyword>
<proteinExistence type="inferred from homology"/>
<dbReference type="InterPro" id="IPR011257">
    <property type="entry name" value="DNA_glycosylase"/>
</dbReference>
<dbReference type="InterPro" id="IPR003265">
    <property type="entry name" value="HhH-GPD_domain"/>
</dbReference>
<dbReference type="GO" id="GO:0051539">
    <property type="term" value="F:4 iron, 4 sulfur cluster binding"/>
    <property type="evidence" value="ECO:0007669"/>
    <property type="project" value="UniProtKB-KW"/>
</dbReference>
<evidence type="ECO:0000256" key="6">
    <source>
        <dbReference type="ARBA" id="ARBA00022485"/>
    </source>
</evidence>
<evidence type="ECO:0000256" key="3">
    <source>
        <dbReference type="ARBA" id="ARBA00008343"/>
    </source>
</evidence>
<comment type="cofactor">
    <cofactor evidence="2">
        <name>[4Fe-4S] cluster</name>
        <dbReference type="ChEBI" id="CHEBI:49883"/>
    </cofactor>
</comment>
<dbReference type="InterPro" id="IPR000445">
    <property type="entry name" value="HhH_motif"/>
</dbReference>
<dbReference type="InterPro" id="IPR004035">
    <property type="entry name" value="Endouclease-III_FeS-bd_BS"/>
</dbReference>
<keyword evidence="12" id="KW-0234">DNA repair</keyword>
<dbReference type="PROSITE" id="PS01155">
    <property type="entry name" value="ENDONUCLEASE_III_2"/>
    <property type="match status" value="1"/>
</dbReference>
<dbReference type="PANTHER" id="PTHR42944">
    <property type="entry name" value="ADENINE DNA GLYCOSYLASE"/>
    <property type="match status" value="1"/>
</dbReference>
<name>A0A1Y1RQB0_9MICC</name>
<dbReference type="Proteomes" id="UP000192359">
    <property type="component" value="Unassembled WGS sequence"/>
</dbReference>
<keyword evidence="7" id="KW-0479">Metal-binding</keyword>
<dbReference type="GO" id="GO:0035485">
    <property type="term" value="F:adenine/guanine mispair binding"/>
    <property type="evidence" value="ECO:0007669"/>
    <property type="project" value="TreeGrafter"/>
</dbReference>
<dbReference type="GO" id="GO:0000701">
    <property type="term" value="F:purine-specific mismatch base pair DNA N-glycosylase activity"/>
    <property type="evidence" value="ECO:0007669"/>
    <property type="project" value="UniProtKB-EC"/>
</dbReference>
<keyword evidence="10" id="KW-0408">Iron</keyword>
<dbReference type="EC" id="3.2.2.31" evidence="4"/>
<evidence type="ECO:0000256" key="4">
    <source>
        <dbReference type="ARBA" id="ARBA00012045"/>
    </source>
</evidence>
<comment type="caution">
    <text evidence="15">The sequence shown here is derived from an EMBL/GenBank/DDBJ whole genome shotgun (WGS) entry which is preliminary data.</text>
</comment>
<dbReference type="InterPro" id="IPR023170">
    <property type="entry name" value="HhH_base_excis_C"/>
</dbReference>
<dbReference type="Pfam" id="PF10576">
    <property type="entry name" value="EndIII_4Fe-2S"/>
    <property type="match status" value="1"/>
</dbReference>
<gene>
    <name evidence="15" type="ORF">A7979_04540</name>
</gene>
<dbReference type="Gene3D" id="1.10.1670.10">
    <property type="entry name" value="Helix-hairpin-Helix base-excision DNA repair enzymes (C-terminal)"/>
    <property type="match status" value="1"/>
</dbReference>
<evidence type="ECO:0000256" key="11">
    <source>
        <dbReference type="ARBA" id="ARBA00023014"/>
    </source>
</evidence>
<evidence type="ECO:0000313" key="15">
    <source>
        <dbReference type="EMBL" id="ORC16619.1"/>
    </source>
</evidence>
<dbReference type="PANTHER" id="PTHR42944:SF1">
    <property type="entry name" value="ADENINE DNA GLYCOSYLASE"/>
    <property type="match status" value="1"/>
</dbReference>
<keyword evidence="9" id="KW-0378">Hydrolase</keyword>